<evidence type="ECO:0000313" key="2">
    <source>
        <dbReference type="Proteomes" id="UP001237642"/>
    </source>
</evidence>
<reference evidence="1" key="2">
    <citation type="submission" date="2023-05" db="EMBL/GenBank/DDBJ databases">
        <authorList>
            <person name="Schelkunov M.I."/>
        </authorList>
    </citation>
    <scope>NUCLEOTIDE SEQUENCE</scope>
    <source>
        <strain evidence="1">Hsosn_3</strain>
        <tissue evidence="1">Leaf</tissue>
    </source>
</reference>
<dbReference type="Proteomes" id="UP001237642">
    <property type="component" value="Unassembled WGS sequence"/>
</dbReference>
<gene>
    <name evidence="1" type="ORF">POM88_044152</name>
</gene>
<protein>
    <recommendedName>
        <fullName evidence="3">Protein FAR1-RELATED SEQUENCE</fullName>
    </recommendedName>
</protein>
<dbReference type="AlphaFoldDB" id="A0AAD8H3S4"/>
<evidence type="ECO:0000313" key="1">
    <source>
        <dbReference type="EMBL" id="KAK1359678.1"/>
    </source>
</evidence>
<keyword evidence="2" id="KW-1185">Reference proteome</keyword>
<reference evidence="1" key="1">
    <citation type="submission" date="2023-02" db="EMBL/GenBank/DDBJ databases">
        <title>Genome of toxic invasive species Heracleum sosnowskyi carries increased number of genes despite the absence of recent whole-genome duplications.</title>
        <authorList>
            <person name="Schelkunov M."/>
            <person name="Shtratnikova V."/>
            <person name="Makarenko M."/>
            <person name="Klepikova A."/>
            <person name="Omelchenko D."/>
            <person name="Novikova G."/>
            <person name="Obukhova E."/>
            <person name="Bogdanov V."/>
            <person name="Penin A."/>
            <person name="Logacheva M."/>
        </authorList>
    </citation>
    <scope>NUCLEOTIDE SEQUENCE</scope>
    <source>
        <strain evidence="1">Hsosn_3</strain>
        <tissue evidence="1">Leaf</tissue>
    </source>
</reference>
<accession>A0AAD8H3S4</accession>
<evidence type="ECO:0008006" key="3">
    <source>
        <dbReference type="Google" id="ProtNLM"/>
    </source>
</evidence>
<comment type="caution">
    <text evidence="1">The sequence shown here is derived from an EMBL/GenBank/DDBJ whole genome shotgun (WGS) entry which is preliminary data.</text>
</comment>
<organism evidence="1 2">
    <name type="scientific">Heracleum sosnowskyi</name>
    <dbReference type="NCBI Taxonomy" id="360622"/>
    <lineage>
        <taxon>Eukaryota</taxon>
        <taxon>Viridiplantae</taxon>
        <taxon>Streptophyta</taxon>
        <taxon>Embryophyta</taxon>
        <taxon>Tracheophyta</taxon>
        <taxon>Spermatophyta</taxon>
        <taxon>Magnoliopsida</taxon>
        <taxon>eudicotyledons</taxon>
        <taxon>Gunneridae</taxon>
        <taxon>Pentapetalae</taxon>
        <taxon>asterids</taxon>
        <taxon>campanulids</taxon>
        <taxon>Apiales</taxon>
        <taxon>Apiaceae</taxon>
        <taxon>Apioideae</taxon>
        <taxon>apioid superclade</taxon>
        <taxon>Tordylieae</taxon>
        <taxon>Tordyliinae</taxon>
        <taxon>Heracleum</taxon>
    </lineage>
</organism>
<proteinExistence type="predicted"/>
<dbReference type="PANTHER" id="PTHR47718:SF18">
    <property type="entry name" value="PROTEIN FAR1-RELATED SEQUENCE 5-LIKE"/>
    <property type="match status" value="1"/>
</dbReference>
<sequence length="258" mass="29283">MCFYIGVSSGDSSQISRFIGDSSSHSASLESDDVISWCTVTPGGHRHYVPTCVDDSSKPVVNQVFDSLEKGMTFYMEYGQLCGFDTRRSTENKDDDNIIILTKYVVCGRAGFKEKKNQGLSYRISAFVEDHNRELASGEGRQFLRVNRQMSFASRKFVFDSSKVNIGSSQSFSMMKELYGGYANVSATVRDFRNLSRDLRAYVDERDTQMIIDKFKVKHESCESFYRAHDVDAEGHLTKLFWADSIARMNHELYGDAI</sequence>
<name>A0AAD8H3S4_9APIA</name>
<dbReference type="PANTHER" id="PTHR47718">
    <property type="entry name" value="OS01G0519700 PROTEIN"/>
    <property type="match status" value="1"/>
</dbReference>
<dbReference type="EMBL" id="JAUIZM010000010">
    <property type="protein sequence ID" value="KAK1359678.1"/>
    <property type="molecule type" value="Genomic_DNA"/>
</dbReference>